<gene>
    <name evidence="7" type="primary">100638581</name>
</gene>
<name>A0A1X7VM27_AMPQE</name>
<feature type="binding site" evidence="4">
    <location>
        <position position="108"/>
    </location>
    <ligand>
        <name>substrate</name>
    </ligand>
</feature>
<dbReference type="PIRSF" id="PIRSF000097">
    <property type="entry name" value="AKR"/>
    <property type="match status" value="1"/>
</dbReference>
<dbReference type="Pfam" id="PF00248">
    <property type="entry name" value="Aldo_ket_red"/>
    <property type="match status" value="1"/>
</dbReference>
<dbReference type="InParanoid" id="A0A1X7VM27"/>
<sequence>MLSLSSTIPLSPDHSIPILGLGVYLADDTTGASLSAIRTGYRLLDTATDYRNEAEVGKAVKECGLSRDQIFVTTKLWVTDHGREKTLKAFHSSLKRLDLDYVDLYLIHSPSGGHILETWDTLIELQKQGLIKSIGVSNFNVLHLQKLMEARPHAKPAVNQIEVTPFLTRDEVVSYCQSQNIVVEAYSPLTKGSLLNDPGLVAIAKKYNKSPAQCLIRWSLQRGFVCIPKSSNEKRIKENADIFDFEISSEDMATMNSWNRNAWFDWDVIDTAGWLP</sequence>
<dbReference type="EnsemblMetazoa" id="Aqu2.1.41117_001">
    <property type="protein sequence ID" value="Aqu2.1.41117_001"/>
    <property type="gene ID" value="Aqu2.1.41117"/>
</dbReference>
<dbReference type="InterPro" id="IPR036812">
    <property type="entry name" value="NAD(P)_OxRdtase_dom_sf"/>
</dbReference>
<dbReference type="PROSITE" id="PS00063">
    <property type="entry name" value="ALDOKETO_REDUCTASE_3"/>
    <property type="match status" value="1"/>
</dbReference>
<proteinExistence type="inferred from homology"/>
<dbReference type="OMA" id="ACATNQV"/>
<dbReference type="PROSITE" id="PS00798">
    <property type="entry name" value="ALDOKETO_REDUCTASE_1"/>
    <property type="match status" value="1"/>
</dbReference>
<dbReference type="OrthoDB" id="416253at2759"/>
<accession>A0A1X7VM27</accession>
<dbReference type="SUPFAM" id="SSF51430">
    <property type="entry name" value="NAD(P)-linked oxidoreductase"/>
    <property type="match status" value="1"/>
</dbReference>
<protein>
    <recommendedName>
        <fullName evidence="6">NADP-dependent oxidoreductase domain-containing protein</fullName>
    </recommendedName>
</protein>
<dbReference type="PANTHER" id="PTHR43827">
    <property type="entry name" value="2,5-DIKETO-D-GLUCONIC ACID REDUCTASE"/>
    <property type="match status" value="1"/>
</dbReference>
<evidence type="ECO:0000256" key="1">
    <source>
        <dbReference type="ARBA" id="ARBA00007905"/>
    </source>
</evidence>
<dbReference type="EnsemblMetazoa" id="XM_003383638.3">
    <property type="protein sequence ID" value="XP_003383686.2"/>
    <property type="gene ID" value="LOC100638581"/>
</dbReference>
<dbReference type="PRINTS" id="PR00069">
    <property type="entry name" value="ALDKETRDTASE"/>
</dbReference>
<reference evidence="8" key="1">
    <citation type="journal article" date="2010" name="Nature">
        <title>The Amphimedon queenslandica genome and the evolution of animal complexity.</title>
        <authorList>
            <person name="Srivastava M."/>
            <person name="Simakov O."/>
            <person name="Chapman J."/>
            <person name="Fahey B."/>
            <person name="Gauthier M.E."/>
            <person name="Mitros T."/>
            <person name="Richards G.S."/>
            <person name="Conaco C."/>
            <person name="Dacre M."/>
            <person name="Hellsten U."/>
            <person name="Larroux C."/>
            <person name="Putnam N.H."/>
            <person name="Stanke M."/>
            <person name="Adamska M."/>
            <person name="Darling A."/>
            <person name="Degnan S.M."/>
            <person name="Oakley T.H."/>
            <person name="Plachetzki D.C."/>
            <person name="Zhai Y."/>
            <person name="Adamski M."/>
            <person name="Calcino A."/>
            <person name="Cummins S.F."/>
            <person name="Goodstein D.M."/>
            <person name="Harris C."/>
            <person name="Jackson D.J."/>
            <person name="Leys S.P."/>
            <person name="Shu S."/>
            <person name="Woodcroft B.J."/>
            <person name="Vervoort M."/>
            <person name="Kosik K.S."/>
            <person name="Manning G."/>
            <person name="Degnan B.M."/>
            <person name="Rokhsar D.S."/>
        </authorList>
    </citation>
    <scope>NUCLEOTIDE SEQUENCE [LARGE SCALE GENOMIC DNA]</scope>
</reference>
<evidence type="ECO:0000313" key="7">
    <source>
        <dbReference type="EnsemblMetazoa" id="Aqu2.1.41117_001"/>
    </source>
</evidence>
<evidence type="ECO:0000256" key="2">
    <source>
        <dbReference type="ARBA" id="ARBA00023002"/>
    </source>
</evidence>
<evidence type="ECO:0000313" key="8">
    <source>
        <dbReference type="Proteomes" id="UP000007879"/>
    </source>
</evidence>
<dbReference type="GO" id="GO:0016491">
    <property type="term" value="F:oxidoreductase activity"/>
    <property type="evidence" value="ECO:0007669"/>
    <property type="project" value="UniProtKB-KW"/>
</dbReference>
<dbReference type="FunFam" id="3.20.20.100:FF:000015">
    <property type="entry name" value="Oxidoreductase, aldo/keto reductase family"/>
    <property type="match status" value="1"/>
</dbReference>
<dbReference type="PANTHER" id="PTHR43827:SF13">
    <property type="entry name" value="ALDO_KETO REDUCTASE FAMILY PROTEIN"/>
    <property type="match status" value="1"/>
</dbReference>
<keyword evidence="8" id="KW-1185">Reference proteome</keyword>
<dbReference type="Proteomes" id="UP000007879">
    <property type="component" value="Unassembled WGS sequence"/>
</dbReference>
<dbReference type="InterPro" id="IPR020471">
    <property type="entry name" value="AKR"/>
</dbReference>
<dbReference type="InterPro" id="IPR018170">
    <property type="entry name" value="Aldo/ket_reductase_CS"/>
</dbReference>
<dbReference type="CDD" id="cd19071">
    <property type="entry name" value="AKR_AKR1-5-like"/>
    <property type="match status" value="1"/>
</dbReference>
<feature type="domain" description="NADP-dependent oxidoreductase" evidence="6">
    <location>
        <begin position="36"/>
        <end position="258"/>
    </location>
</feature>
<dbReference type="InterPro" id="IPR023210">
    <property type="entry name" value="NADP_OxRdtase_dom"/>
</dbReference>
<feature type="site" description="Lowers pKa of active site Tyr" evidence="5">
    <location>
        <position position="75"/>
    </location>
</feature>
<feature type="active site" description="Proton donor" evidence="3">
    <location>
        <position position="50"/>
    </location>
</feature>
<dbReference type="AlphaFoldDB" id="A0A1X7VM27"/>
<organism evidence="7">
    <name type="scientific">Amphimedon queenslandica</name>
    <name type="common">Sponge</name>
    <dbReference type="NCBI Taxonomy" id="400682"/>
    <lineage>
        <taxon>Eukaryota</taxon>
        <taxon>Metazoa</taxon>
        <taxon>Porifera</taxon>
        <taxon>Demospongiae</taxon>
        <taxon>Heteroscleromorpha</taxon>
        <taxon>Haplosclerida</taxon>
        <taxon>Niphatidae</taxon>
        <taxon>Amphimedon</taxon>
    </lineage>
</organism>
<dbReference type="Gene3D" id="3.20.20.100">
    <property type="entry name" value="NADP-dependent oxidoreductase domain"/>
    <property type="match status" value="1"/>
</dbReference>
<evidence type="ECO:0000256" key="3">
    <source>
        <dbReference type="PIRSR" id="PIRSR000097-1"/>
    </source>
</evidence>
<evidence type="ECO:0000256" key="4">
    <source>
        <dbReference type="PIRSR" id="PIRSR000097-2"/>
    </source>
</evidence>
<comment type="similarity">
    <text evidence="1">Belongs to the aldo/keto reductase family.</text>
</comment>
<keyword evidence="2" id="KW-0560">Oxidoreductase</keyword>
<evidence type="ECO:0000259" key="6">
    <source>
        <dbReference type="Pfam" id="PF00248"/>
    </source>
</evidence>
<dbReference type="PROSITE" id="PS00062">
    <property type="entry name" value="ALDOKETO_REDUCTASE_2"/>
    <property type="match status" value="1"/>
</dbReference>
<dbReference type="KEGG" id="aqu:100638581"/>
<dbReference type="STRING" id="400682.A0A1X7VM27"/>
<reference evidence="7" key="2">
    <citation type="submission" date="2017-05" db="UniProtKB">
        <authorList>
            <consortium name="EnsemblMetazoa"/>
        </authorList>
    </citation>
    <scope>IDENTIFICATION</scope>
</reference>
<evidence type="ECO:0000256" key="5">
    <source>
        <dbReference type="PIRSR" id="PIRSR000097-3"/>
    </source>
</evidence>
<dbReference type="eggNOG" id="KOG1577">
    <property type="taxonomic scope" value="Eukaryota"/>
</dbReference>